<evidence type="ECO:0000313" key="1">
    <source>
        <dbReference type="EMBL" id="GBO98373.1"/>
    </source>
</evidence>
<accession>A0A4C1S7Z1</accession>
<evidence type="ECO:0000313" key="2">
    <source>
        <dbReference type="Proteomes" id="UP000299102"/>
    </source>
</evidence>
<dbReference type="Proteomes" id="UP000299102">
    <property type="component" value="Unassembled WGS sequence"/>
</dbReference>
<dbReference type="AlphaFoldDB" id="A0A4C1S7Z1"/>
<name>A0A4C1S7Z1_EUMVA</name>
<gene>
    <name evidence="1" type="ORF">EVAR_37_1</name>
</gene>
<sequence>MDTQTGRRTDGRTRLRNPKNVKYHSALRTWVQKPLFFCPGGPMTLRHVSVNFAYDVRTSTSGAWGAYKAVVLPRSTNRVIYFGFVIFTLHSKCGRRNPTTNAKSSGPWRPSGRVSRNTRVRISWIVTDDTATPALFVRCLCIARIFCPDCVPGPVTDFYKKKLRDFSSGQLAWHRRRVAPKVKT</sequence>
<keyword evidence="2" id="KW-1185">Reference proteome</keyword>
<dbReference type="EMBL" id="BGZK01000001">
    <property type="protein sequence ID" value="GBO98373.1"/>
    <property type="molecule type" value="Genomic_DNA"/>
</dbReference>
<organism evidence="1 2">
    <name type="scientific">Eumeta variegata</name>
    <name type="common">Bagworm moth</name>
    <name type="synonym">Eumeta japonica</name>
    <dbReference type="NCBI Taxonomy" id="151549"/>
    <lineage>
        <taxon>Eukaryota</taxon>
        <taxon>Metazoa</taxon>
        <taxon>Ecdysozoa</taxon>
        <taxon>Arthropoda</taxon>
        <taxon>Hexapoda</taxon>
        <taxon>Insecta</taxon>
        <taxon>Pterygota</taxon>
        <taxon>Neoptera</taxon>
        <taxon>Endopterygota</taxon>
        <taxon>Lepidoptera</taxon>
        <taxon>Glossata</taxon>
        <taxon>Ditrysia</taxon>
        <taxon>Tineoidea</taxon>
        <taxon>Psychidae</taxon>
        <taxon>Oiketicinae</taxon>
        <taxon>Eumeta</taxon>
    </lineage>
</organism>
<comment type="caution">
    <text evidence="1">The sequence shown here is derived from an EMBL/GenBank/DDBJ whole genome shotgun (WGS) entry which is preliminary data.</text>
</comment>
<reference evidence="1 2" key="1">
    <citation type="journal article" date="2019" name="Commun. Biol.">
        <title>The bagworm genome reveals a unique fibroin gene that provides high tensile strength.</title>
        <authorList>
            <person name="Kono N."/>
            <person name="Nakamura H."/>
            <person name="Ohtoshi R."/>
            <person name="Tomita M."/>
            <person name="Numata K."/>
            <person name="Arakawa K."/>
        </authorList>
    </citation>
    <scope>NUCLEOTIDE SEQUENCE [LARGE SCALE GENOMIC DNA]</scope>
</reference>
<proteinExistence type="predicted"/>
<protein>
    <submittedName>
        <fullName evidence="1">Uncharacterized protein</fullName>
    </submittedName>
</protein>